<dbReference type="GO" id="GO:0005737">
    <property type="term" value="C:cytoplasm"/>
    <property type="evidence" value="ECO:0007669"/>
    <property type="project" value="UniProtKB-SubCell"/>
</dbReference>
<dbReference type="GO" id="GO:0004034">
    <property type="term" value="F:aldose 1-epimerase activity"/>
    <property type="evidence" value="ECO:0007669"/>
    <property type="project" value="UniProtKB-EC"/>
</dbReference>
<comment type="subunit">
    <text evidence="6">Monomer.</text>
</comment>
<evidence type="ECO:0000256" key="6">
    <source>
        <dbReference type="ARBA" id="ARBA00011245"/>
    </source>
</evidence>
<dbReference type="InterPro" id="IPR018052">
    <property type="entry name" value="Ald1_epimerase_CS"/>
</dbReference>
<name>D2QKG3_SPILD</name>
<dbReference type="GO" id="GO:0033499">
    <property type="term" value="P:galactose catabolic process via UDP-galactose, Leloir pathway"/>
    <property type="evidence" value="ECO:0007669"/>
    <property type="project" value="TreeGrafter"/>
</dbReference>
<dbReference type="STRING" id="504472.Slin_2977"/>
<dbReference type="EC" id="5.1.3.3" evidence="7 14"/>
<dbReference type="GO" id="GO:0006006">
    <property type="term" value="P:glucose metabolic process"/>
    <property type="evidence" value="ECO:0007669"/>
    <property type="project" value="TreeGrafter"/>
</dbReference>
<feature type="active site" description="Proton donor" evidence="15">
    <location>
        <position position="226"/>
    </location>
</feature>
<feature type="binding site" evidence="17">
    <location>
        <begin position="127"/>
        <end position="128"/>
    </location>
    <ligand>
        <name>beta-D-galactose</name>
        <dbReference type="ChEBI" id="CHEBI:27667"/>
    </ligand>
</feature>
<dbReference type="EMBL" id="CP001769">
    <property type="protein sequence ID" value="ADB38989.1"/>
    <property type="molecule type" value="Genomic_DNA"/>
</dbReference>
<evidence type="ECO:0000256" key="7">
    <source>
        <dbReference type="ARBA" id="ARBA00013185"/>
    </source>
</evidence>
<comment type="similarity">
    <text evidence="5 14">Belongs to the aldose epimerase family.</text>
</comment>
<evidence type="ECO:0000256" key="17">
    <source>
        <dbReference type="PIRSR" id="PIRSR005096-3"/>
    </source>
</evidence>
<comment type="catalytic activity">
    <reaction evidence="1 14">
        <text>alpha-D-glucose = beta-D-glucose</text>
        <dbReference type="Rhea" id="RHEA:10264"/>
        <dbReference type="ChEBI" id="CHEBI:15903"/>
        <dbReference type="ChEBI" id="CHEBI:17925"/>
        <dbReference type="EC" id="5.1.3.3"/>
    </reaction>
</comment>
<dbReference type="Pfam" id="PF01263">
    <property type="entry name" value="Aldose_epim"/>
    <property type="match status" value="1"/>
</dbReference>
<comment type="pathway">
    <text evidence="4 14">Carbohydrate metabolism; hexose metabolism.</text>
</comment>
<evidence type="ECO:0000313" key="19">
    <source>
        <dbReference type="Proteomes" id="UP000002028"/>
    </source>
</evidence>
<comment type="cofactor">
    <cofactor evidence="2">
        <name>Ca(2+)</name>
        <dbReference type="ChEBI" id="CHEBI:29108"/>
    </cofactor>
</comment>
<keyword evidence="9" id="KW-0963">Cytoplasm</keyword>
<dbReference type="UniPathway" id="UPA00242"/>
<evidence type="ECO:0000256" key="16">
    <source>
        <dbReference type="PIRSR" id="PIRSR005096-2"/>
    </source>
</evidence>
<accession>D2QKG3</accession>
<evidence type="ECO:0000256" key="2">
    <source>
        <dbReference type="ARBA" id="ARBA00001913"/>
    </source>
</evidence>
<dbReference type="eggNOG" id="COG2017">
    <property type="taxonomic scope" value="Bacteria"/>
</dbReference>
<evidence type="ECO:0000313" key="18">
    <source>
        <dbReference type="EMBL" id="ADB38989.1"/>
    </source>
</evidence>
<dbReference type="InterPro" id="IPR008183">
    <property type="entry name" value="Aldose_1/G6P_1-epimerase"/>
</dbReference>
<evidence type="ECO:0000256" key="9">
    <source>
        <dbReference type="ARBA" id="ARBA00022490"/>
    </source>
</evidence>
<dbReference type="InterPro" id="IPR014718">
    <property type="entry name" value="GH-type_carb-bd"/>
</dbReference>
<dbReference type="PROSITE" id="PS00545">
    <property type="entry name" value="ALDOSE_1_EPIMERASE"/>
    <property type="match status" value="1"/>
</dbReference>
<keyword evidence="13 14" id="KW-0119">Carbohydrate metabolism</keyword>
<dbReference type="CDD" id="cd09019">
    <property type="entry name" value="galactose_mutarotase_like"/>
    <property type="match status" value="1"/>
</dbReference>
<comment type="subcellular location">
    <subcellularLocation>
        <location evidence="3">Cytoplasm</location>
    </subcellularLocation>
</comment>
<keyword evidence="12 14" id="KW-0413">Isomerase</keyword>
<feature type="binding site" evidence="16">
    <location>
        <position position="298"/>
    </location>
    <ligand>
        <name>beta-D-galactose</name>
        <dbReference type="ChEBI" id="CHEBI:27667"/>
    </ligand>
</feature>
<dbReference type="HOGENOM" id="CLU_031753_1_0_10"/>
<protein>
    <recommendedName>
        <fullName evidence="8 14">Aldose 1-epimerase</fullName>
        <ecNumber evidence="7 14">5.1.3.3</ecNumber>
    </recommendedName>
</protein>
<evidence type="ECO:0000256" key="8">
    <source>
        <dbReference type="ARBA" id="ARBA00014165"/>
    </source>
</evidence>
<dbReference type="InterPro" id="IPR015443">
    <property type="entry name" value="Aldose_1-epimerase"/>
</dbReference>
<evidence type="ECO:0000256" key="3">
    <source>
        <dbReference type="ARBA" id="ARBA00004496"/>
    </source>
</evidence>
<evidence type="ECO:0000256" key="11">
    <source>
        <dbReference type="ARBA" id="ARBA00022837"/>
    </source>
</evidence>
<dbReference type="PIRSF" id="PIRSF005096">
    <property type="entry name" value="GALM"/>
    <property type="match status" value="1"/>
</dbReference>
<feature type="binding site" evidence="17">
    <location>
        <begin position="226"/>
        <end position="228"/>
    </location>
    <ligand>
        <name>beta-D-galactose</name>
        <dbReference type="ChEBI" id="CHEBI:27667"/>
    </ligand>
</feature>
<dbReference type="SUPFAM" id="SSF74650">
    <property type="entry name" value="Galactose mutarotase-like"/>
    <property type="match status" value="1"/>
</dbReference>
<evidence type="ECO:0000256" key="10">
    <source>
        <dbReference type="ARBA" id="ARBA00022553"/>
    </source>
</evidence>
<feature type="active site" description="Proton acceptor" evidence="15">
    <location>
        <position position="362"/>
    </location>
</feature>
<sequence>MTLHHVSELLKFSMVMKFLYPTLFCTFVLGILCGYARPKPTPPTKKMAGIEKTLFGKFPDGREADLFTLRNAAGMTVKITNYGGYIVSMTAPDKSGNFEDIILGMPTFADYLKGTPSLGPIIGRFGNRIGGAKFTLDGKEYVLAANNRTNHIHGGPAGFDKKLWNATPVDGDQPMLKLTYTSADGEEGYPGNLSVQVAYTLQKDNSLRITYLATTDKPTVLNLTNHAYFNLSGMKRDVLGYELMIKANSYLPTDARQIPTGEIQPVKGTPFDFTIPTVVGTRINDTTNVQIKYGSGYDHCWVLDGPANKLRLGATVHDPESGRLMTMYTTEPGVQVYTANHLNGLKGKEGVAYTKRFGICLETQHFPDSPNKPNFPSTVLRPGETYRSTTVYHFSAK</sequence>
<evidence type="ECO:0000256" key="1">
    <source>
        <dbReference type="ARBA" id="ARBA00001614"/>
    </source>
</evidence>
<keyword evidence="19" id="KW-1185">Reference proteome</keyword>
<evidence type="ECO:0000256" key="15">
    <source>
        <dbReference type="PIRSR" id="PIRSR005096-1"/>
    </source>
</evidence>
<evidence type="ECO:0000256" key="12">
    <source>
        <dbReference type="ARBA" id="ARBA00023235"/>
    </source>
</evidence>
<evidence type="ECO:0000256" key="4">
    <source>
        <dbReference type="ARBA" id="ARBA00005028"/>
    </source>
</evidence>
<dbReference type="PANTHER" id="PTHR10091:SF0">
    <property type="entry name" value="GALACTOSE MUTAROTASE"/>
    <property type="match status" value="1"/>
</dbReference>
<dbReference type="Gene3D" id="2.70.98.10">
    <property type="match status" value="1"/>
</dbReference>
<keyword evidence="11" id="KW-0106">Calcium</keyword>
<gene>
    <name evidence="18" type="ordered locus">Slin_2977</name>
</gene>
<evidence type="ECO:0000256" key="14">
    <source>
        <dbReference type="PIRNR" id="PIRNR005096"/>
    </source>
</evidence>
<reference evidence="18 19" key="1">
    <citation type="journal article" date="2010" name="Stand. Genomic Sci.">
        <title>Complete genome sequence of Spirosoma linguale type strain (1).</title>
        <authorList>
            <person name="Lail K."/>
            <person name="Sikorski J."/>
            <person name="Saunders E."/>
            <person name="Lapidus A."/>
            <person name="Glavina Del Rio T."/>
            <person name="Copeland A."/>
            <person name="Tice H."/>
            <person name="Cheng J.-F."/>
            <person name="Lucas S."/>
            <person name="Nolan M."/>
            <person name="Bruce D."/>
            <person name="Goodwin L."/>
            <person name="Pitluck S."/>
            <person name="Ivanova N."/>
            <person name="Mavromatis K."/>
            <person name="Ovchinnikova G."/>
            <person name="Pati A."/>
            <person name="Chen A."/>
            <person name="Palaniappan K."/>
            <person name="Land M."/>
            <person name="Hauser L."/>
            <person name="Chang Y.-J."/>
            <person name="Jeffries C.D."/>
            <person name="Chain P."/>
            <person name="Brettin T."/>
            <person name="Detter J.C."/>
            <person name="Schuetze A."/>
            <person name="Rohde M."/>
            <person name="Tindall B.J."/>
            <person name="Goeker M."/>
            <person name="Bristow J."/>
            <person name="Eisen J.A."/>
            <person name="Markowitz V."/>
            <person name="Hugenholtz P."/>
            <person name="Kyrpides N.C."/>
            <person name="Klenk H.-P."/>
            <person name="Chen F."/>
        </authorList>
    </citation>
    <scope>NUCLEOTIDE SEQUENCE [LARGE SCALE GENOMIC DNA]</scope>
    <source>
        <strain evidence="19">ATCC 33905 / DSM 74 / LMG 10896 / Claus 1</strain>
    </source>
</reference>
<dbReference type="PANTHER" id="PTHR10091">
    <property type="entry name" value="ALDOSE-1-EPIMERASE"/>
    <property type="match status" value="1"/>
</dbReference>
<evidence type="ECO:0000256" key="13">
    <source>
        <dbReference type="ARBA" id="ARBA00023277"/>
    </source>
</evidence>
<proteinExistence type="inferred from homology"/>
<organism evidence="18 19">
    <name type="scientific">Spirosoma linguale (strain ATCC 33905 / DSM 74 / LMG 10896 / Claus 1)</name>
    <dbReference type="NCBI Taxonomy" id="504472"/>
    <lineage>
        <taxon>Bacteria</taxon>
        <taxon>Pseudomonadati</taxon>
        <taxon>Bacteroidota</taxon>
        <taxon>Cytophagia</taxon>
        <taxon>Cytophagales</taxon>
        <taxon>Cytophagaceae</taxon>
        <taxon>Spirosoma</taxon>
    </lineage>
</organism>
<dbReference type="FunFam" id="2.70.98.10:FF:000003">
    <property type="entry name" value="Aldose 1-epimerase"/>
    <property type="match status" value="1"/>
</dbReference>
<dbReference type="InterPro" id="IPR011013">
    <property type="entry name" value="Gal_mutarotase_sf_dom"/>
</dbReference>
<dbReference type="AlphaFoldDB" id="D2QKG3"/>
<dbReference type="KEGG" id="sli:Slin_2977"/>
<evidence type="ECO:0000256" key="5">
    <source>
        <dbReference type="ARBA" id="ARBA00006206"/>
    </source>
</evidence>
<dbReference type="NCBIfam" id="NF008277">
    <property type="entry name" value="PRK11055.1"/>
    <property type="match status" value="1"/>
</dbReference>
<dbReference type="GO" id="GO:0030246">
    <property type="term" value="F:carbohydrate binding"/>
    <property type="evidence" value="ECO:0007669"/>
    <property type="project" value="InterPro"/>
</dbReference>
<dbReference type="InterPro" id="IPR047215">
    <property type="entry name" value="Galactose_mutarotase-like"/>
</dbReference>
<keyword evidence="10" id="KW-0597">Phosphoprotein</keyword>
<dbReference type="Proteomes" id="UP000002028">
    <property type="component" value="Chromosome"/>
</dbReference>